<comment type="similarity">
    <text evidence="1 4">Belongs to the thiolase-like superfamily. Thiolase family.</text>
</comment>
<evidence type="ECO:0000313" key="8">
    <source>
        <dbReference type="Proteomes" id="UP001597216"/>
    </source>
</evidence>
<gene>
    <name evidence="7" type="ORF">ACFQ27_03330</name>
</gene>
<keyword evidence="2 4" id="KW-0808">Transferase</keyword>
<dbReference type="Proteomes" id="UP001597216">
    <property type="component" value="Unassembled WGS sequence"/>
</dbReference>
<dbReference type="InterPro" id="IPR020613">
    <property type="entry name" value="Thiolase_CS"/>
</dbReference>
<dbReference type="EC" id="2.3.1.16" evidence="7"/>
<keyword evidence="3 4" id="KW-0012">Acyltransferase</keyword>
<protein>
    <submittedName>
        <fullName evidence="7">Acetyl-CoA C-acyltransferase</fullName>
        <ecNumber evidence="7">2.3.1.16</ecNumber>
    </submittedName>
</protein>
<evidence type="ECO:0000256" key="1">
    <source>
        <dbReference type="ARBA" id="ARBA00010982"/>
    </source>
</evidence>
<dbReference type="RefSeq" id="WP_374346318.1">
    <property type="nucleotide sequence ID" value="NZ_JBHTLQ010000005.1"/>
</dbReference>
<organism evidence="7 8">
    <name type="scientific">Phenylobacterium conjunctum</name>
    <dbReference type="NCBI Taxonomy" id="1298959"/>
    <lineage>
        <taxon>Bacteria</taxon>
        <taxon>Pseudomonadati</taxon>
        <taxon>Pseudomonadota</taxon>
        <taxon>Alphaproteobacteria</taxon>
        <taxon>Caulobacterales</taxon>
        <taxon>Caulobacteraceae</taxon>
        <taxon>Phenylobacterium</taxon>
    </lineage>
</organism>
<name>A0ABW3SYB3_9CAUL</name>
<sequence length="401" mass="41148">MSVYIYDAVRTPRGKGRPDGSLAGVTPARLVAQLADALAERNGPDAVRAAEHLTLGCVTQVGRQGGHIALAARVQAGLPDSLPAVTINNFCVSGLNALADAARRVATGEAELALAGGVESMSQVAFMTDNADYYSDMQIAGPMGWAPPGLGADLVATQEGLSRADLDAVTLRSHRRAAEAWDAGRYAGRVIPVKAADGSIALDRDENVRDFGDGATLARLGPVFAQAGAQGFDEILLSHKPGFGEVKHVHTVAHCPPIADGAALLLVGSEAAGKRLGLKPVARIRSVAEAADDHVLQLTAGFTALERALARAGLSLSQIGAVEFMEAFAAVAALFDKRYGLDPARVNPNGGHLAMGHPMGATGAVLATSLLDDMAQLDAETGVVSATGGVGVGAAMVFERV</sequence>
<dbReference type="PANTHER" id="PTHR43365">
    <property type="entry name" value="BLR7806 PROTEIN"/>
    <property type="match status" value="1"/>
</dbReference>
<accession>A0ABW3SYB3</accession>
<dbReference type="InterPro" id="IPR020616">
    <property type="entry name" value="Thiolase_N"/>
</dbReference>
<dbReference type="InterPro" id="IPR016039">
    <property type="entry name" value="Thiolase-like"/>
</dbReference>
<evidence type="ECO:0000256" key="2">
    <source>
        <dbReference type="ARBA" id="ARBA00022679"/>
    </source>
</evidence>
<evidence type="ECO:0000256" key="4">
    <source>
        <dbReference type="RuleBase" id="RU003557"/>
    </source>
</evidence>
<dbReference type="InterPro" id="IPR002155">
    <property type="entry name" value="Thiolase"/>
</dbReference>
<dbReference type="Pfam" id="PF00108">
    <property type="entry name" value="Thiolase_N"/>
    <property type="match status" value="1"/>
</dbReference>
<dbReference type="SUPFAM" id="SSF53901">
    <property type="entry name" value="Thiolase-like"/>
    <property type="match status" value="2"/>
</dbReference>
<reference evidence="8" key="1">
    <citation type="journal article" date="2019" name="Int. J. Syst. Evol. Microbiol.">
        <title>The Global Catalogue of Microorganisms (GCM) 10K type strain sequencing project: providing services to taxonomists for standard genome sequencing and annotation.</title>
        <authorList>
            <consortium name="The Broad Institute Genomics Platform"/>
            <consortium name="The Broad Institute Genome Sequencing Center for Infectious Disease"/>
            <person name="Wu L."/>
            <person name="Ma J."/>
        </authorList>
    </citation>
    <scope>NUCLEOTIDE SEQUENCE [LARGE SCALE GENOMIC DNA]</scope>
    <source>
        <strain evidence="8">CCUG 55074</strain>
    </source>
</reference>
<comment type="caution">
    <text evidence="7">The sequence shown here is derived from an EMBL/GenBank/DDBJ whole genome shotgun (WGS) entry which is preliminary data.</text>
</comment>
<keyword evidence="8" id="KW-1185">Reference proteome</keyword>
<dbReference type="Gene3D" id="3.40.47.10">
    <property type="match status" value="2"/>
</dbReference>
<evidence type="ECO:0000313" key="7">
    <source>
        <dbReference type="EMBL" id="MFD1189600.1"/>
    </source>
</evidence>
<dbReference type="NCBIfam" id="TIGR01930">
    <property type="entry name" value="AcCoA-C-Actrans"/>
    <property type="match status" value="1"/>
</dbReference>
<dbReference type="CDD" id="cd00751">
    <property type="entry name" value="thiolase"/>
    <property type="match status" value="1"/>
</dbReference>
<dbReference type="EMBL" id="JBHTLQ010000005">
    <property type="protein sequence ID" value="MFD1189600.1"/>
    <property type="molecule type" value="Genomic_DNA"/>
</dbReference>
<dbReference type="PROSITE" id="PS00737">
    <property type="entry name" value="THIOLASE_2"/>
    <property type="match status" value="1"/>
</dbReference>
<evidence type="ECO:0000256" key="3">
    <source>
        <dbReference type="ARBA" id="ARBA00023315"/>
    </source>
</evidence>
<dbReference type="InterPro" id="IPR020617">
    <property type="entry name" value="Thiolase_C"/>
</dbReference>
<evidence type="ECO:0000259" key="5">
    <source>
        <dbReference type="Pfam" id="PF00108"/>
    </source>
</evidence>
<feature type="domain" description="Thiolase N-terminal" evidence="5">
    <location>
        <begin position="3"/>
        <end position="228"/>
    </location>
</feature>
<dbReference type="PANTHER" id="PTHR43365:SF1">
    <property type="entry name" value="ACETYL-COA C-ACYLTRANSFERASE"/>
    <property type="match status" value="1"/>
</dbReference>
<proteinExistence type="inferred from homology"/>
<dbReference type="GO" id="GO:0003988">
    <property type="term" value="F:acetyl-CoA C-acyltransferase activity"/>
    <property type="evidence" value="ECO:0007669"/>
    <property type="project" value="UniProtKB-EC"/>
</dbReference>
<dbReference type="Pfam" id="PF02803">
    <property type="entry name" value="Thiolase_C"/>
    <property type="match status" value="1"/>
</dbReference>
<evidence type="ECO:0000259" key="6">
    <source>
        <dbReference type="Pfam" id="PF02803"/>
    </source>
</evidence>
<feature type="domain" description="Thiolase C-terminal" evidence="6">
    <location>
        <begin position="278"/>
        <end position="400"/>
    </location>
</feature>
<dbReference type="PIRSF" id="PIRSF000429">
    <property type="entry name" value="Ac-CoA_Ac_transf"/>
    <property type="match status" value="1"/>
</dbReference>